<feature type="domain" description="CN hydrolase" evidence="1">
    <location>
        <begin position="1"/>
        <end position="205"/>
    </location>
</feature>
<dbReference type="AlphaFoldDB" id="A0A5A8CM56"/>
<protein>
    <recommendedName>
        <fullName evidence="1">CN hydrolase domain-containing protein</fullName>
    </recommendedName>
</protein>
<dbReference type="PANTHER" id="PTHR23088:SF27">
    <property type="entry name" value="DEAMINATED GLUTATHIONE AMIDASE"/>
    <property type="match status" value="1"/>
</dbReference>
<gene>
    <name evidence="2" type="ORF">FNF29_03445</name>
</gene>
<dbReference type="InterPro" id="IPR003010">
    <property type="entry name" value="C-N_Hydrolase"/>
</dbReference>
<dbReference type="PANTHER" id="PTHR23088">
    <property type="entry name" value="NITRILASE-RELATED"/>
    <property type="match status" value="1"/>
</dbReference>
<dbReference type="Gene3D" id="3.60.110.10">
    <property type="entry name" value="Carbon-nitrogen hydrolase"/>
    <property type="match status" value="1"/>
</dbReference>
<accession>A0A5A8CM56</accession>
<reference evidence="2 3" key="1">
    <citation type="submission" date="2019-07" db="EMBL/GenBank/DDBJ databases">
        <title>Genomes of Cafeteria roenbergensis.</title>
        <authorList>
            <person name="Fischer M.G."/>
            <person name="Hackl T."/>
            <person name="Roman M."/>
        </authorList>
    </citation>
    <scope>NUCLEOTIDE SEQUENCE [LARGE SCALE GENOMIC DNA]</scope>
    <source>
        <strain evidence="2 3">BVI</strain>
    </source>
</reference>
<name>A0A5A8CM56_CAFRO</name>
<dbReference type="OMA" id="MRVAVCQ"/>
<sequence length="242" mass="25793">MGVSAGDADVLSQVPMAKDRLGAIAREASLWISVGGHAEAPEAGDARVDNVHFVFGPDGAARAAYTKTHLFDASTSSGVLRESAHTRPGAELVALRGTPVGTLGLMTCYDARFPRVSERLRFEAGASVLAVPSAFTVPTGAAHWELLMRCRAVETQCYVVAAAQWGDHGGGRRTWGHTMVVDPWGTVVAQCGEGADELVFADICDSVISRVREAMPLESQRREDLYERDSASLRVLGETSPP</sequence>
<dbReference type="EMBL" id="VLTN01000018">
    <property type="protein sequence ID" value="KAA0152921.1"/>
    <property type="molecule type" value="Genomic_DNA"/>
</dbReference>
<evidence type="ECO:0000259" key="1">
    <source>
        <dbReference type="PROSITE" id="PS50263"/>
    </source>
</evidence>
<comment type="caution">
    <text evidence="2">The sequence shown here is derived from an EMBL/GenBank/DDBJ whole genome shotgun (WGS) entry which is preliminary data.</text>
</comment>
<keyword evidence="3" id="KW-1185">Reference proteome</keyword>
<evidence type="ECO:0000313" key="3">
    <source>
        <dbReference type="Proteomes" id="UP000323011"/>
    </source>
</evidence>
<dbReference type="InterPro" id="IPR036526">
    <property type="entry name" value="C-N_Hydrolase_sf"/>
</dbReference>
<dbReference type="SUPFAM" id="SSF56317">
    <property type="entry name" value="Carbon-nitrogen hydrolase"/>
    <property type="match status" value="1"/>
</dbReference>
<dbReference type="PROSITE" id="PS50263">
    <property type="entry name" value="CN_HYDROLASE"/>
    <property type="match status" value="1"/>
</dbReference>
<dbReference type="Pfam" id="PF00795">
    <property type="entry name" value="CN_hydrolase"/>
    <property type="match status" value="1"/>
</dbReference>
<evidence type="ECO:0000313" key="2">
    <source>
        <dbReference type="EMBL" id="KAA0152921.1"/>
    </source>
</evidence>
<dbReference type="Proteomes" id="UP000323011">
    <property type="component" value="Unassembled WGS sequence"/>
</dbReference>
<organism evidence="2 3">
    <name type="scientific">Cafeteria roenbergensis</name>
    <name type="common">Marine flagellate</name>
    <dbReference type="NCBI Taxonomy" id="33653"/>
    <lineage>
        <taxon>Eukaryota</taxon>
        <taxon>Sar</taxon>
        <taxon>Stramenopiles</taxon>
        <taxon>Bigyra</taxon>
        <taxon>Opalozoa</taxon>
        <taxon>Bicosoecida</taxon>
        <taxon>Cafeteriaceae</taxon>
        <taxon>Cafeteria</taxon>
    </lineage>
</organism>
<proteinExistence type="predicted"/>